<feature type="transmembrane region" description="Helical" evidence="1">
    <location>
        <begin position="781"/>
        <end position="802"/>
    </location>
</feature>
<sequence length="829" mass="93776">MIGVFEPELKVIELSSSVGRWLKITKYISHISEMGPIKRRSSSFLRSHLNDGSNPENDEGNGTNSFESMLKTTEEELYIGYLGSVSTREPASIQGVVEGSSFNAYALLGIWRYDRGITKCLFATEAEFVAEIGQEERIYKVNNVRFVPLIARGGEHSGDETQSDEFSEWEFRNKVESARLAEEMILSIFRRGGFYFSTSSNVDLTRSVRQSIKYGSKSGDLPEERFCWNYNLLMPLYEGGSTTSRWATPLLSGFVGFNRMHFQQPSSDDGERDPVAIDFLLISRRDCRRQGVRYLCRGANLEGNVSNSVETEQIVLVRRPESISVYSYLQYRGSIPIIWRQPPNLKKTPPMEIYGGERYQQIVLNRHFNELSRKYCNQSGDGDSGQELSNRENGDGKILVVNLIDHRHHELNLGLEFEKYLERVDINDIYCNSDSMLKNDQSSGRPVHKDEESSRSSNIRFCWFDFHSECSKMRWSNLKYLVGRLSEIGLDDLGITSLEIRLRDRVGGLSPIIGIVQGHFCSSDNEFKVVVNGVQNGVCRTNCIDCLDRTNVVQSVIGRRVLHHVLNQLLELGLVDFSTSHVSEHGPAFEPIPGGSSNESGFRETWSDNADALSKLYSGTPAQKTDFTRYGKRTRKGVLQDSVYSVVRFLLNSLIDGYTQDAYYVFTNQCSSPNSDLGIKKNIHDLLLQNKNRHLSPPVVIALGQYLMLITFLLLFPVFQLLFAYSQTLFGNLACLLLDAAYAPSKLFFHYQDATGPSPGSHWSAIPAFADYLLRPNECSIHYISGGIVSVLLVVFGFIQFLKYKGPRAATKPLLDETNSQIWKKRENK</sequence>
<gene>
    <name evidence="3" type="ORF">OJ253_3450</name>
</gene>
<dbReference type="Pfam" id="PF02383">
    <property type="entry name" value="Syja_N"/>
    <property type="match status" value="1"/>
</dbReference>
<feature type="transmembrane region" description="Helical" evidence="1">
    <location>
        <begin position="699"/>
        <end position="722"/>
    </location>
</feature>
<dbReference type="PANTHER" id="PTHR45662">
    <property type="entry name" value="PHOSPHATIDYLINOSITIDE PHOSPHATASE SAC1"/>
    <property type="match status" value="1"/>
</dbReference>
<dbReference type="AlphaFoldDB" id="A0A9D5DDY2"/>
<dbReference type="GO" id="GO:0005783">
    <property type="term" value="C:endoplasmic reticulum"/>
    <property type="evidence" value="ECO:0007669"/>
    <property type="project" value="TreeGrafter"/>
</dbReference>
<comment type="caution">
    <text evidence="3">The sequence shown here is derived from an EMBL/GenBank/DDBJ whole genome shotgun (WGS) entry which is preliminary data.</text>
</comment>
<reference evidence="3" key="1">
    <citation type="submission" date="2022-10" db="EMBL/GenBank/DDBJ databases">
        <title>Adaptive evolution leads to modifications in subtelomeric GC content in a zoonotic Cryptosporidium species.</title>
        <authorList>
            <person name="Li J."/>
            <person name="Feng Y."/>
            <person name="Xiao L."/>
        </authorList>
    </citation>
    <scope>NUCLEOTIDE SEQUENCE</scope>
    <source>
        <strain evidence="3">33844</strain>
    </source>
</reference>
<keyword evidence="1" id="KW-0472">Membrane</keyword>
<proteinExistence type="predicted"/>
<accession>A0A9D5DDY2</accession>
<evidence type="ECO:0000259" key="2">
    <source>
        <dbReference type="PROSITE" id="PS50275"/>
    </source>
</evidence>
<name>A0A9D5DDY2_9CRYT</name>
<keyword evidence="1" id="KW-1133">Transmembrane helix</keyword>
<keyword evidence="1" id="KW-0812">Transmembrane</keyword>
<dbReference type="GO" id="GO:0046856">
    <property type="term" value="P:phosphatidylinositol dephosphorylation"/>
    <property type="evidence" value="ECO:0007669"/>
    <property type="project" value="TreeGrafter"/>
</dbReference>
<feature type="domain" description="SAC" evidence="2">
    <location>
        <begin position="185"/>
        <end position="619"/>
    </location>
</feature>
<dbReference type="EMBL" id="JAPCXC010000118">
    <property type="protein sequence ID" value="KAJ1604821.1"/>
    <property type="molecule type" value="Genomic_DNA"/>
</dbReference>
<evidence type="ECO:0000313" key="3">
    <source>
        <dbReference type="EMBL" id="KAJ1604821.1"/>
    </source>
</evidence>
<dbReference type="PROSITE" id="PS50275">
    <property type="entry name" value="SAC"/>
    <property type="match status" value="1"/>
</dbReference>
<feature type="transmembrane region" description="Helical" evidence="1">
    <location>
        <begin position="729"/>
        <end position="749"/>
    </location>
</feature>
<dbReference type="GO" id="GO:0043812">
    <property type="term" value="F:phosphatidylinositol-4-phosphate phosphatase activity"/>
    <property type="evidence" value="ECO:0007669"/>
    <property type="project" value="TreeGrafter"/>
</dbReference>
<organism evidence="3">
    <name type="scientific">Cryptosporidium canis</name>
    <dbReference type="NCBI Taxonomy" id="195482"/>
    <lineage>
        <taxon>Eukaryota</taxon>
        <taxon>Sar</taxon>
        <taxon>Alveolata</taxon>
        <taxon>Apicomplexa</taxon>
        <taxon>Conoidasida</taxon>
        <taxon>Coccidia</taxon>
        <taxon>Eucoccidiorida</taxon>
        <taxon>Eimeriorina</taxon>
        <taxon>Cryptosporidiidae</taxon>
        <taxon>Cryptosporidium</taxon>
    </lineage>
</organism>
<dbReference type="Proteomes" id="UP001067231">
    <property type="component" value="Unassembled WGS sequence"/>
</dbReference>
<protein>
    <submittedName>
        <fullName evidence="3">Sac1p-like protein</fullName>
    </submittedName>
</protein>
<dbReference type="InterPro" id="IPR002013">
    <property type="entry name" value="SAC_dom"/>
</dbReference>
<evidence type="ECO:0000256" key="1">
    <source>
        <dbReference type="SAM" id="Phobius"/>
    </source>
</evidence>
<dbReference type="PANTHER" id="PTHR45662:SF2">
    <property type="entry name" value="PHOSPHATIDYLINOSITOL-3-PHOSPHATASE SAC1"/>
    <property type="match status" value="1"/>
</dbReference>
<dbReference type="OrthoDB" id="405996at2759"/>